<protein>
    <submittedName>
        <fullName evidence="1">Uncharacterized protein</fullName>
    </submittedName>
</protein>
<dbReference type="Proteomes" id="UP000316770">
    <property type="component" value="Chromosome"/>
</dbReference>
<keyword evidence="2" id="KW-1185">Reference proteome</keyword>
<reference evidence="1 2" key="1">
    <citation type="submission" date="2019-02" db="EMBL/GenBank/DDBJ databases">
        <title>Deep-cultivation of Planctomycetes and their phenomic and genomic characterization uncovers novel biology.</title>
        <authorList>
            <person name="Wiegand S."/>
            <person name="Jogler M."/>
            <person name="Boedeker C."/>
            <person name="Pinto D."/>
            <person name="Vollmers J."/>
            <person name="Rivas-Marin E."/>
            <person name="Kohn T."/>
            <person name="Peeters S.H."/>
            <person name="Heuer A."/>
            <person name="Rast P."/>
            <person name="Oberbeckmann S."/>
            <person name="Bunk B."/>
            <person name="Jeske O."/>
            <person name="Meyerdierks A."/>
            <person name="Storesund J.E."/>
            <person name="Kallscheuer N."/>
            <person name="Luecker S."/>
            <person name="Lage O.M."/>
            <person name="Pohl T."/>
            <person name="Merkel B.J."/>
            <person name="Hornburger P."/>
            <person name="Mueller R.-W."/>
            <person name="Bruemmer F."/>
            <person name="Labrenz M."/>
            <person name="Spormann A.M."/>
            <person name="Op den Camp H."/>
            <person name="Overmann J."/>
            <person name="Amann R."/>
            <person name="Jetten M.S.M."/>
            <person name="Mascher T."/>
            <person name="Medema M.H."/>
            <person name="Devos D.P."/>
            <person name="Kaster A.-K."/>
            <person name="Ovreas L."/>
            <person name="Rohde M."/>
            <person name="Galperin M.Y."/>
            <person name="Jogler C."/>
        </authorList>
    </citation>
    <scope>NUCLEOTIDE SEQUENCE [LARGE SCALE GENOMIC DNA]</scope>
    <source>
        <strain evidence="1 2">Mal33</strain>
    </source>
</reference>
<evidence type="ECO:0000313" key="2">
    <source>
        <dbReference type="Proteomes" id="UP000316770"/>
    </source>
</evidence>
<evidence type="ECO:0000313" key="1">
    <source>
        <dbReference type="EMBL" id="QDV54753.1"/>
    </source>
</evidence>
<sequence length="66" mass="7011">MKQQVLSLLLIASTGGFVGSGCAPRVAPGDPEVPRKTVYTRAEIDALKAEGVSDRELKNMGIKVIK</sequence>
<proteinExistence type="predicted"/>
<organism evidence="1 2">
    <name type="scientific">Rosistilla oblonga</name>
    <dbReference type="NCBI Taxonomy" id="2527990"/>
    <lineage>
        <taxon>Bacteria</taxon>
        <taxon>Pseudomonadati</taxon>
        <taxon>Planctomycetota</taxon>
        <taxon>Planctomycetia</taxon>
        <taxon>Pirellulales</taxon>
        <taxon>Pirellulaceae</taxon>
        <taxon>Rosistilla</taxon>
    </lineage>
</organism>
<dbReference type="EMBL" id="CP036318">
    <property type="protein sequence ID" value="QDV54753.1"/>
    <property type="molecule type" value="Genomic_DNA"/>
</dbReference>
<dbReference type="AlphaFoldDB" id="A0A518INT1"/>
<dbReference type="RefSeq" id="WP_145117914.1">
    <property type="nucleotide sequence ID" value="NZ_CP036292.1"/>
</dbReference>
<name>A0A518INT1_9BACT</name>
<accession>A0A518INT1</accession>
<gene>
    <name evidence="1" type="ORF">Mal33_07130</name>
</gene>
<dbReference type="PROSITE" id="PS51257">
    <property type="entry name" value="PROKAR_LIPOPROTEIN"/>
    <property type="match status" value="1"/>
</dbReference>